<dbReference type="InterPro" id="IPR012336">
    <property type="entry name" value="Thioredoxin-like_fold"/>
</dbReference>
<dbReference type="Gene3D" id="3.40.30.10">
    <property type="entry name" value="Glutaredoxin"/>
    <property type="match status" value="1"/>
</dbReference>
<keyword evidence="3" id="KW-1185">Reference proteome</keyword>
<dbReference type="AlphaFoldDB" id="A0A401P5J6"/>
<dbReference type="PANTHER" id="PTHR47109">
    <property type="entry name" value="NUCLEOREDOXIN-LIKE PROTEIN 1"/>
    <property type="match status" value="1"/>
</dbReference>
<dbReference type="Proteomes" id="UP000288216">
    <property type="component" value="Unassembled WGS sequence"/>
</dbReference>
<dbReference type="OMA" id="YFGAREC"/>
<proteinExistence type="predicted"/>
<accession>A0A401P5J6</accession>
<organism evidence="2 3">
    <name type="scientific">Scyliorhinus torazame</name>
    <name type="common">Cloudy catshark</name>
    <name type="synonym">Catulus torazame</name>
    <dbReference type="NCBI Taxonomy" id="75743"/>
    <lineage>
        <taxon>Eukaryota</taxon>
        <taxon>Metazoa</taxon>
        <taxon>Chordata</taxon>
        <taxon>Craniata</taxon>
        <taxon>Vertebrata</taxon>
        <taxon>Chondrichthyes</taxon>
        <taxon>Elasmobranchii</taxon>
        <taxon>Galeomorphii</taxon>
        <taxon>Galeoidea</taxon>
        <taxon>Carcharhiniformes</taxon>
        <taxon>Scyliorhinidae</taxon>
        <taxon>Scyliorhinus</taxon>
    </lineage>
</organism>
<dbReference type="STRING" id="75743.A0A401P5J6"/>
<dbReference type="PANTHER" id="PTHR47109:SF1">
    <property type="entry name" value="NUCLEOREDOXIN-LIKE PROTEIN 1"/>
    <property type="match status" value="1"/>
</dbReference>
<dbReference type="OrthoDB" id="189920at2759"/>
<reference evidence="2 3" key="1">
    <citation type="journal article" date="2018" name="Nat. Ecol. Evol.">
        <title>Shark genomes provide insights into elasmobranch evolution and the origin of vertebrates.</title>
        <authorList>
            <person name="Hara Y"/>
            <person name="Yamaguchi K"/>
            <person name="Onimaru K"/>
            <person name="Kadota M"/>
            <person name="Koyanagi M"/>
            <person name="Keeley SD"/>
            <person name="Tatsumi K"/>
            <person name="Tanaka K"/>
            <person name="Motone F"/>
            <person name="Kageyama Y"/>
            <person name="Nozu R"/>
            <person name="Adachi N"/>
            <person name="Nishimura O"/>
            <person name="Nakagawa R"/>
            <person name="Tanegashima C"/>
            <person name="Kiyatake I"/>
            <person name="Matsumoto R"/>
            <person name="Murakumo K"/>
            <person name="Nishida K"/>
            <person name="Terakita A"/>
            <person name="Kuratani S"/>
            <person name="Sato K"/>
            <person name="Hyodo S Kuraku.S."/>
        </authorList>
    </citation>
    <scope>NUCLEOTIDE SEQUENCE [LARGE SCALE GENOMIC DNA]</scope>
</reference>
<gene>
    <name evidence="2" type="ORF">scyTo_0015217</name>
</gene>
<dbReference type="Pfam" id="PF13905">
    <property type="entry name" value="Thioredoxin_8"/>
    <property type="match status" value="1"/>
</dbReference>
<dbReference type="PROSITE" id="PS51352">
    <property type="entry name" value="THIOREDOXIN_2"/>
    <property type="match status" value="1"/>
</dbReference>
<dbReference type="GO" id="GO:0005739">
    <property type="term" value="C:mitochondrion"/>
    <property type="evidence" value="ECO:0007669"/>
    <property type="project" value="TreeGrafter"/>
</dbReference>
<dbReference type="GO" id="GO:0045494">
    <property type="term" value="P:photoreceptor cell maintenance"/>
    <property type="evidence" value="ECO:0007669"/>
    <property type="project" value="InterPro"/>
</dbReference>
<dbReference type="EMBL" id="BFAA01008524">
    <property type="protein sequence ID" value="GCB68415.1"/>
    <property type="molecule type" value="Genomic_DNA"/>
</dbReference>
<evidence type="ECO:0000313" key="2">
    <source>
        <dbReference type="EMBL" id="GCB68415.1"/>
    </source>
</evidence>
<sequence length="208" mass="24514">MADLFNGITLIVNNRDRDQLDTPQQLEDKVRNKLVLLYFGARECPRCQGFAPALQDFSNRLMDEFYVERAAQLVPVYISQDQTEEREQQYLKTLHRRWLYLPFWDKFKRELLKKYSIKVIPSVIVLKPNGEVITRNGVAEISTMGVDCFKNWWEASEVIDRNFLLAEDFEDWTWKSLTDSLRQLKYKVKKTGKEKGHEAELAAFRVTA</sequence>
<name>A0A401P5J6_SCYTO</name>
<dbReference type="InterPro" id="IPR013766">
    <property type="entry name" value="Thioredoxin_domain"/>
</dbReference>
<dbReference type="InterPro" id="IPR029520">
    <property type="entry name" value="RdCVF"/>
</dbReference>
<dbReference type="SUPFAM" id="SSF52833">
    <property type="entry name" value="Thioredoxin-like"/>
    <property type="match status" value="1"/>
</dbReference>
<comment type="caution">
    <text evidence="2">The sequence shown here is derived from an EMBL/GenBank/DDBJ whole genome shotgun (WGS) entry which is preliminary data.</text>
</comment>
<evidence type="ECO:0000259" key="1">
    <source>
        <dbReference type="PROSITE" id="PS51352"/>
    </source>
</evidence>
<dbReference type="InterPro" id="IPR036249">
    <property type="entry name" value="Thioredoxin-like_sf"/>
</dbReference>
<evidence type="ECO:0000313" key="3">
    <source>
        <dbReference type="Proteomes" id="UP000288216"/>
    </source>
</evidence>
<protein>
    <recommendedName>
        <fullName evidence="1">Thioredoxin domain-containing protein</fullName>
    </recommendedName>
</protein>
<feature type="domain" description="Thioredoxin" evidence="1">
    <location>
        <begin position="1"/>
        <end position="158"/>
    </location>
</feature>